<evidence type="ECO:0000313" key="3">
    <source>
        <dbReference type="EMBL" id="OBR07207.1"/>
    </source>
</evidence>
<dbReference type="Gene3D" id="3.40.50.880">
    <property type="match status" value="1"/>
</dbReference>
<dbReference type="OrthoDB" id="64915at2759"/>
<feature type="domain" description="Gal80p-like C-terminal" evidence="2">
    <location>
        <begin position="146"/>
        <end position="289"/>
    </location>
</feature>
<dbReference type="GO" id="GO:0000166">
    <property type="term" value="F:nucleotide binding"/>
    <property type="evidence" value="ECO:0007669"/>
    <property type="project" value="InterPro"/>
</dbReference>
<dbReference type="AlphaFoldDB" id="A0A1B7Y5C3"/>
<dbReference type="GeneID" id="28867809"/>
<dbReference type="SUPFAM" id="SSF52317">
    <property type="entry name" value="Class I glutamine amidotransferase-like"/>
    <property type="match status" value="1"/>
</dbReference>
<sequence>MAPTRVGIVGLSAKGPDFVPGAWATLTILPSIQNSPEYEIVALCNSSVEAARRSIAMHGLPSSTKAYEDIRELAGDADVDLVVVSVGVSKHLELAVPALAAKKKVYIEWPLGASVAEAEKLAGLAEADGLQTIVGLQGRSDSLTVKLREIVESGEIGDLLSTSVVGTLLTTPPSYWVEGAEYYLDIKSGANMFHIGFGHFLDSFTHVLGDFDLGTLSSVLKIDLTQGPLHNAEGKVVDPAYPKSAPDHVLVQGKLNGGATASLNFRTTSATVGDVGARWIISGTKGEIEASWGNMVMWQAPHPSKKLKVKLFTGEERDVELKRPDIPAVASVSDLALNTALILDAFAQGNGSRYANFESALKTHRLLDEILKRSGGRSDAEAVPVLKCREAAGGGVASGTASETNPETQKTRHIAILDTDVMVPAVVPTYGRYFSGQYIKLLGAAAKRLGVSHLVRFTTWDVVAGHYPDPSDVDAILITGSIAAAYDTDPWVLALGAFIEGVYADHRHVRIFGTCFGHQLVGRVLLGPHGVVVEKDPNGYEFGVQTIALHPRLVEDFPCLEALGGAEPNAAADGTGPSHRGLRLQMCHGDHVALPRPPAGLPGNWINIGGTAHCAFQGLYEPSRVLTIQPHFECDQVIMEETIRYFYTPDKGFSEEFLERAFAGTRREDDAGAAAEWVLRFLAKI</sequence>
<dbReference type="PANTHER" id="PTHR42695:SF6">
    <property type="entry name" value="GLUTAMINE AMIDOTRANSFERASE DOMAIN-CONTAINING PROTEIN"/>
    <property type="match status" value="1"/>
</dbReference>
<dbReference type="Pfam" id="PF01408">
    <property type="entry name" value="GFO_IDH_MocA"/>
    <property type="match status" value="1"/>
</dbReference>
<dbReference type="Gene3D" id="3.30.360.10">
    <property type="entry name" value="Dihydrodipicolinate Reductase, domain 2"/>
    <property type="match status" value="1"/>
</dbReference>
<name>A0A1B7Y5C3_COLHI</name>
<dbReference type="InterPro" id="IPR055080">
    <property type="entry name" value="Gal80p-like_C"/>
</dbReference>
<dbReference type="Pfam" id="PF22685">
    <property type="entry name" value="Gal80p_C-like"/>
    <property type="match status" value="1"/>
</dbReference>
<protein>
    <submittedName>
        <fullName evidence="3">Oxidoreductase</fullName>
    </submittedName>
</protein>
<dbReference type="VEuPathDB" id="FungiDB:CH63R_08728"/>
<gene>
    <name evidence="3" type="ORF">CH63R_08728</name>
</gene>
<dbReference type="KEGG" id="chig:CH63R_08728"/>
<dbReference type="EMBL" id="LTAN01000006">
    <property type="protein sequence ID" value="OBR07207.1"/>
    <property type="molecule type" value="Genomic_DNA"/>
</dbReference>
<keyword evidence="4" id="KW-1185">Reference proteome</keyword>
<dbReference type="PANTHER" id="PTHR42695">
    <property type="entry name" value="GLUTAMINE AMIDOTRANSFERASE YLR126C-RELATED"/>
    <property type="match status" value="1"/>
</dbReference>
<feature type="domain" description="Gfo/Idh/MocA-like oxidoreductase N-terminal" evidence="1">
    <location>
        <begin position="28"/>
        <end position="135"/>
    </location>
</feature>
<dbReference type="SUPFAM" id="SSF55347">
    <property type="entry name" value="Glyceraldehyde-3-phosphate dehydrogenase-like, C-terminal domain"/>
    <property type="match status" value="1"/>
</dbReference>
<dbReference type="GO" id="GO:0005829">
    <property type="term" value="C:cytosol"/>
    <property type="evidence" value="ECO:0007669"/>
    <property type="project" value="TreeGrafter"/>
</dbReference>
<evidence type="ECO:0000313" key="4">
    <source>
        <dbReference type="Proteomes" id="UP000092177"/>
    </source>
</evidence>
<dbReference type="Gene3D" id="3.40.50.720">
    <property type="entry name" value="NAD(P)-binding Rossmann-like Domain"/>
    <property type="match status" value="1"/>
</dbReference>
<dbReference type="SUPFAM" id="SSF51735">
    <property type="entry name" value="NAD(P)-binding Rossmann-fold domains"/>
    <property type="match status" value="1"/>
</dbReference>
<dbReference type="CDD" id="cd01741">
    <property type="entry name" value="GATase1_1"/>
    <property type="match status" value="1"/>
</dbReference>
<dbReference type="InterPro" id="IPR044992">
    <property type="entry name" value="ChyE-like"/>
</dbReference>
<dbReference type="RefSeq" id="XP_018155725.1">
    <property type="nucleotide sequence ID" value="XM_018303702.1"/>
</dbReference>
<dbReference type="Proteomes" id="UP000092177">
    <property type="component" value="Chromosome 6"/>
</dbReference>
<comment type="caution">
    <text evidence="3">The sequence shown here is derived from an EMBL/GenBank/DDBJ whole genome shotgun (WGS) entry which is preliminary data.</text>
</comment>
<dbReference type="InterPro" id="IPR029062">
    <property type="entry name" value="Class_I_gatase-like"/>
</dbReference>
<dbReference type="InterPro" id="IPR000683">
    <property type="entry name" value="Gfo/Idh/MocA-like_OxRdtase_N"/>
</dbReference>
<evidence type="ECO:0000259" key="1">
    <source>
        <dbReference type="Pfam" id="PF01408"/>
    </source>
</evidence>
<organism evidence="3 4">
    <name type="scientific">Colletotrichum higginsianum (strain IMI 349063)</name>
    <name type="common">Crucifer anthracnose fungus</name>
    <dbReference type="NCBI Taxonomy" id="759273"/>
    <lineage>
        <taxon>Eukaryota</taxon>
        <taxon>Fungi</taxon>
        <taxon>Dikarya</taxon>
        <taxon>Ascomycota</taxon>
        <taxon>Pezizomycotina</taxon>
        <taxon>Sordariomycetes</taxon>
        <taxon>Hypocreomycetidae</taxon>
        <taxon>Glomerellales</taxon>
        <taxon>Glomerellaceae</taxon>
        <taxon>Colletotrichum</taxon>
        <taxon>Colletotrichum destructivum species complex</taxon>
    </lineage>
</organism>
<accession>A0A1B7Y5C3</accession>
<reference evidence="4" key="1">
    <citation type="journal article" date="2017" name="BMC Genomics">
        <title>Gapless genome assembly of Colletotrichum higginsianum reveals chromosome structure and association of transposable elements with secondary metabolite gene clusters.</title>
        <authorList>
            <person name="Dallery J.-F."/>
            <person name="Lapalu N."/>
            <person name="Zampounis A."/>
            <person name="Pigne S."/>
            <person name="Luyten I."/>
            <person name="Amselem J."/>
            <person name="Wittenberg A.H.J."/>
            <person name="Zhou S."/>
            <person name="de Queiroz M.V."/>
            <person name="Robin G.P."/>
            <person name="Auger A."/>
            <person name="Hainaut M."/>
            <person name="Henrissat B."/>
            <person name="Kim K.-T."/>
            <person name="Lee Y.-H."/>
            <person name="Lespinet O."/>
            <person name="Schwartz D.C."/>
            <person name="Thon M.R."/>
            <person name="O'Connell R.J."/>
        </authorList>
    </citation>
    <scope>NUCLEOTIDE SEQUENCE [LARGE SCALE GENOMIC DNA]</scope>
    <source>
        <strain evidence="4">IMI 349063</strain>
    </source>
</reference>
<evidence type="ECO:0000259" key="2">
    <source>
        <dbReference type="Pfam" id="PF22685"/>
    </source>
</evidence>
<proteinExistence type="predicted"/>
<dbReference type="InterPro" id="IPR036291">
    <property type="entry name" value="NAD(P)-bd_dom_sf"/>
</dbReference>
<dbReference type="GO" id="GO:0005634">
    <property type="term" value="C:nucleus"/>
    <property type="evidence" value="ECO:0007669"/>
    <property type="project" value="TreeGrafter"/>
</dbReference>